<evidence type="ECO:0000313" key="1">
    <source>
        <dbReference type="EMBL" id="KAI5082669.1"/>
    </source>
</evidence>
<feature type="non-terminal residue" evidence="1">
    <location>
        <position position="54"/>
    </location>
</feature>
<sequence>MHHHRQCLESTRLGRSASCKICNSSAITPYLHHNHIMSDEYSGHAEFSLWGKSS</sequence>
<reference evidence="1" key="1">
    <citation type="submission" date="2021-01" db="EMBL/GenBank/DDBJ databases">
        <title>Adiantum capillus-veneris genome.</title>
        <authorList>
            <person name="Fang Y."/>
            <person name="Liao Q."/>
        </authorList>
    </citation>
    <scope>NUCLEOTIDE SEQUENCE</scope>
    <source>
        <strain evidence="1">H3</strain>
        <tissue evidence="1">Leaf</tissue>
    </source>
</reference>
<dbReference type="AlphaFoldDB" id="A0A9D4VAW2"/>
<keyword evidence="2" id="KW-1185">Reference proteome</keyword>
<dbReference type="Proteomes" id="UP000886520">
    <property type="component" value="Chromosome 3"/>
</dbReference>
<evidence type="ECO:0000313" key="2">
    <source>
        <dbReference type="Proteomes" id="UP000886520"/>
    </source>
</evidence>
<protein>
    <submittedName>
        <fullName evidence="1">Uncharacterized protein</fullName>
    </submittedName>
</protein>
<name>A0A9D4VAW2_ADICA</name>
<organism evidence="1 2">
    <name type="scientific">Adiantum capillus-veneris</name>
    <name type="common">Maidenhair fern</name>
    <dbReference type="NCBI Taxonomy" id="13818"/>
    <lineage>
        <taxon>Eukaryota</taxon>
        <taxon>Viridiplantae</taxon>
        <taxon>Streptophyta</taxon>
        <taxon>Embryophyta</taxon>
        <taxon>Tracheophyta</taxon>
        <taxon>Polypodiopsida</taxon>
        <taxon>Polypodiidae</taxon>
        <taxon>Polypodiales</taxon>
        <taxon>Pteridineae</taxon>
        <taxon>Pteridaceae</taxon>
        <taxon>Vittarioideae</taxon>
        <taxon>Adiantum</taxon>
    </lineage>
</organism>
<dbReference type="EMBL" id="JABFUD020000002">
    <property type="protein sequence ID" value="KAI5082669.1"/>
    <property type="molecule type" value="Genomic_DNA"/>
</dbReference>
<proteinExistence type="predicted"/>
<comment type="caution">
    <text evidence="1">The sequence shown here is derived from an EMBL/GenBank/DDBJ whole genome shotgun (WGS) entry which is preliminary data.</text>
</comment>
<gene>
    <name evidence="1" type="ORF">GOP47_0002412</name>
</gene>
<accession>A0A9D4VAW2</accession>